<dbReference type="SUPFAM" id="SSF55144">
    <property type="entry name" value="LigT-like"/>
    <property type="match status" value="1"/>
</dbReference>
<reference evidence="2 3" key="1">
    <citation type="journal article" date="2024" name="bioRxiv">
        <title>A reference genome for Trichogramma kaykai: A tiny desert-dwelling parasitoid wasp with competing sex-ratio distorters.</title>
        <authorList>
            <person name="Culotta J."/>
            <person name="Lindsey A.R."/>
        </authorList>
    </citation>
    <scope>NUCLEOTIDE SEQUENCE [LARGE SCALE GENOMIC DNA]</scope>
    <source>
        <strain evidence="2 3">KSX58</strain>
    </source>
</reference>
<dbReference type="PANTHER" id="PTHR13360:SF1">
    <property type="entry name" value="ACTIVATING SIGNAL COINTEGRATOR 1 COMPLEX SUBUNIT 1"/>
    <property type="match status" value="1"/>
</dbReference>
<evidence type="ECO:0000313" key="2">
    <source>
        <dbReference type="EMBL" id="KAL3392641.1"/>
    </source>
</evidence>
<comment type="caution">
    <text evidence="2">The sequence shown here is derived from an EMBL/GenBank/DDBJ whole genome shotgun (WGS) entry which is preliminary data.</text>
</comment>
<gene>
    <name evidence="2" type="ORF">TKK_012700</name>
</gene>
<dbReference type="Proteomes" id="UP001627154">
    <property type="component" value="Unassembled WGS sequence"/>
</dbReference>
<dbReference type="AlphaFoldDB" id="A0ABD2WHQ9"/>
<protein>
    <recommendedName>
        <fullName evidence="1">A-kinase anchor protein 7-like phosphoesterase domain-containing protein</fullName>
    </recommendedName>
</protein>
<dbReference type="InterPro" id="IPR019510">
    <property type="entry name" value="AKAP7-like_phosphoesterase"/>
</dbReference>
<name>A0ABD2WHQ9_9HYME</name>
<dbReference type="Gene3D" id="3.90.1140.10">
    <property type="entry name" value="Cyclic phosphodiesterase"/>
    <property type="match status" value="1"/>
</dbReference>
<dbReference type="InterPro" id="IPR009210">
    <property type="entry name" value="ASCC1"/>
</dbReference>
<proteinExistence type="predicted"/>
<dbReference type="EMBL" id="JBJJXI010000102">
    <property type="protein sequence ID" value="KAL3392641.1"/>
    <property type="molecule type" value="Genomic_DNA"/>
</dbReference>
<dbReference type="PANTHER" id="PTHR13360">
    <property type="entry name" value="ACTIVATING SIGNAL COINTEGRATOR 1 COMPLEX SUBUNIT 1"/>
    <property type="match status" value="1"/>
</dbReference>
<dbReference type="Pfam" id="PF10469">
    <property type="entry name" value="AKAP7_NLS"/>
    <property type="match status" value="1"/>
</dbReference>
<dbReference type="InterPro" id="IPR009097">
    <property type="entry name" value="Cyclic_Pdiesterase"/>
</dbReference>
<accession>A0ABD2WHQ9</accession>
<evidence type="ECO:0000259" key="1">
    <source>
        <dbReference type="Pfam" id="PF10469"/>
    </source>
</evidence>
<feature type="domain" description="A-kinase anchor protein 7-like phosphoesterase" evidence="1">
    <location>
        <begin position="63"/>
        <end position="268"/>
    </location>
</feature>
<keyword evidence="3" id="KW-1185">Reference proteome</keyword>
<organism evidence="2 3">
    <name type="scientific">Trichogramma kaykai</name>
    <dbReference type="NCBI Taxonomy" id="54128"/>
    <lineage>
        <taxon>Eukaryota</taxon>
        <taxon>Metazoa</taxon>
        <taxon>Ecdysozoa</taxon>
        <taxon>Arthropoda</taxon>
        <taxon>Hexapoda</taxon>
        <taxon>Insecta</taxon>
        <taxon>Pterygota</taxon>
        <taxon>Neoptera</taxon>
        <taxon>Endopterygota</taxon>
        <taxon>Hymenoptera</taxon>
        <taxon>Apocrita</taxon>
        <taxon>Proctotrupomorpha</taxon>
        <taxon>Chalcidoidea</taxon>
        <taxon>Trichogrammatidae</taxon>
        <taxon>Trichogramma</taxon>
    </lineage>
</organism>
<evidence type="ECO:0000313" key="3">
    <source>
        <dbReference type="Proteomes" id="UP001627154"/>
    </source>
</evidence>
<sequence length="269" mass="30643">MFMVISIGAHYVGNLAAYFNKSRENSTSVGSSNLSEHEYDASQDGSSYVGAGTVQRFNNKPRYTHFISIPLNEQSLQWRMQDFQSDAIAYCAVDSPSLSYLFQKPEKLHLTVCMLSVPEERLQEALDAFNHCKEKIIMPLLNNNPAPVLDLKGIGTFPTNAKRARVVHINVVDNTKTIDKLMKAVSDYFLDLGLTRKDKVYSKMHLTVMNASFTSRRSKKRHYVFDARRIVQRYKDINWGSVHISMLHFSSLKEKGPDGYFHALAHMNI</sequence>